<organism evidence="1 2">
    <name type="scientific">Jejuia pallidilutea</name>
    <dbReference type="NCBI Taxonomy" id="504487"/>
    <lineage>
        <taxon>Bacteria</taxon>
        <taxon>Pseudomonadati</taxon>
        <taxon>Bacteroidota</taxon>
        <taxon>Flavobacteriia</taxon>
        <taxon>Flavobacteriales</taxon>
        <taxon>Flavobacteriaceae</taxon>
        <taxon>Jejuia</taxon>
    </lineage>
</organism>
<dbReference type="GO" id="GO:0016740">
    <property type="term" value="F:transferase activity"/>
    <property type="evidence" value="ECO:0007669"/>
    <property type="project" value="UniProtKB-KW"/>
</dbReference>
<dbReference type="Gene3D" id="3.90.550.10">
    <property type="entry name" value="Spore Coat Polysaccharide Biosynthesis Protein SpsA, Chain A"/>
    <property type="match status" value="1"/>
</dbReference>
<proteinExistence type="predicted"/>
<dbReference type="SUPFAM" id="SSF53448">
    <property type="entry name" value="Nucleotide-diphospho-sugar transferases"/>
    <property type="match status" value="1"/>
</dbReference>
<accession>A0A362WZC9</accession>
<comment type="caution">
    <text evidence="1">The sequence shown here is derived from an EMBL/GenBank/DDBJ whole genome shotgun (WGS) entry which is preliminary data.</text>
</comment>
<dbReference type="EMBL" id="PVEO01000007">
    <property type="protein sequence ID" value="PQV47278.1"/>
    <property type="molecule type" value="Genomic_DNA"/>
</dbReference>
<dbReference type="AlphaFoldDB" id="A0A362WZC9"/>
<evidence type="ECO:0000313" key="1">
    <source>
        <dbReference type="EMBL" id="PQV47278.1"/>
    </source>
</evidence>
<dbReference type="InterPro" id="IPR029044">
    <property type="entry name" value="Nucleotide-diphossugar_trans"/>
</dbReference>
<gene>
    <name evidence="1" type="ORF">CLV33_10760</name>
</gene>
<evidence type="ECO:0000313" key="2">
    <source>
        <dbReference type="Proteomes" id="UP000251545"/>
    </source>
</evidence>
<protein>
    <submittedName>
        <fullName evidence="1">GT2 family glycosyltransferase</fullName>
    </submittedName>
</protein>
<sequence>MQVSFLIVTKHRAKDLVFTLNKLKTIIDTSCHEVLVCIDGCQETEALVNDYDWVNWTIIKKSISASPARNILYKKAKGTIFIGLDDDAHPISNDFINSVSNCFNKDPNLGIIAFQEVRGLYESDKAALQSSKQLKSHYTTDFVGCGFAIKKKVYDQTNGFPVWMDIYQEESAVAIEVLNLGYTILYQPEIKVNHRIDVDLRKKRGRNYYRFQRQLKNSINFYIVYYKAPLKKIVKVLWHNFMKYALKDWKYFRCYFTAVFKTILGLPKVLKYRKPVNLETIKRKTNLQGLRY</sequence>
<reference evidence="1 2" key="1">
    <citation type="submission" date="2018-02" db="EMBL/GenBank/DDBJ databases">
        <title>Genomic Encyclopedia of Archaeal and Bacterial Type Strains, Phase II (KMG-II): from individual species to whole genera.</title>
        <authorList>
            <person name="Goeker M."/>
        </authorList>
    </citation>
    <scope>NUCLEOTIDE SEQUENCE [LARGE SCALE GENOMIC DNA]</scope>
    <source>
        <strain evidence="1 2">DSM 21165</strain>
    </source>
</reference>
<keyword evidence="1" id="KW-0808">Transferase</keyword>
<dbReference type="Proteomes" id="UP000251545">
    <property type="component" value="Unassembled WGS sequence"/>
</dbReference>
<name>A0A362WZC9_9FLAO</name>